<dbReference type="SUPFAM" id="SSF140459">
    <property type="entry name" value="PE/PPE dimer-like"/>
    <property type="match status" value="1"/>
</dbReference>
<dbReference type="RefSeq" id="WP_068159303.1">
    <property type="nucleotide sequence ID" value="NZ_BLKU01000003.1"/>
</dbReference>
<dbReference type="Gene3D" id="1.10.287.850">
    <property type="entry name" value="HP0062-like domain"/>
    <property type="match status" value="1"/>
</dbReference>
<gene>
    <name evidence="3" type="ORF">I2456_12220</name>
    <name evidence="2" type="ORF">MKUB_23200</name>
</gene>
<evidence type="ECO:0000313" key="5">
    <source>
        <dbReference type="Proteomes" id="UP000663583"/>
    </source>
</evidence>
<evidence type="ECO:0000313" key="4">
    <source>
        <dbReference type="Proteomes" id="UP000465306"/>
    </source>
</evidence>
<evidence type="ECO:0000259" key="1">
    <source>
        <dbReference type="Pfam" id="PF00934"/>
    </source>
</evidence>
<dbReference type="EMBL" id="BLKU01000003">
    <property type="protein sequence ID" value="GFG64830.1"/>
    <property type="molecule type" value="Genomic_DNA"/>
</dbReference>
<evidence type="ECO:0000313" key="2">
    <source>
        <dbReference type="EMBL" id="GFG64830.1"/>
    </source>
</evidence>
<dbReference type="KEGG" id="mku:I2456_12220"/>
<reference evidence="3" key="3">
    <citation type="submission" date="2020-11" db="EMBL/GenBank/DDBJ databases">
        <title>Intraspecies plasmid and genomic variation of Mycobacterium kubicae revealed by the complete genome sequences of two clinical isolates.</title>
        <authorList>
            <person name="Hendrix J.R."/>
            <person name="Epperson L.E."/>
            <person name="Honda J.R."/>
            <person name="Strong M."/>
        </authorList>
    </citation>
    <scope>NUCLEOTIDE SEQUENCE</scope>
    <source>
        <strain evidence="3">JCM 13573</strain>
    </source>
</reference>
<dbReference type="InterPro" id="IPR000084">
    <property type="entry name" value="PE-PGRS_N"/>
</dbReference>
<evidence type="ECO:0000313" key="3">
    <source>
        <dbReference type="EMBL" id="QPI40127.1"/>
    </source>
</evidence>
<feature type="domain" description="PE" evidence="1">
    <location>
        <begin position="4"/>
        <end position="94"/>
    </location>
</feature>
<sequence>MSYLTTAPEALTAAAGNLAGIRSLLGDAAAAAAGPTSSVAAAAADDISAAVSQFFGSYGHQFQSLNAQASAFHDEFVRLLNSSANAYLTTEIANAEQNLLHAINAPAQALLAQAAKGADGMNAGAAALRASVKNALSSASRGGAASLLAGSVAADVQAVSAPLLGAQSALFGSPALLRPAATGPLAVGGAYQSLFATTQANLALLNQTWSANPAPFLAQVIANQQSYAQTFGSALQSAAHDFGAGLAALPAAYQATLQALAAGDVSAAAQALGKGYLNLVFTGFDYSNVPTVTLEGALGDLLPIAAIPGVISQNMTNVLKTMTDASITTNISLVNPSFTTGLPLTLALDALGAPILSAQAALQSGTTFLNALQAGDAAGAFGALVDAPAVIANGFLNGQGAITLALPTSLSPVAGTQSLTAAIPIGGILAPAKPVVATAVVHLIGPPITQEIPLGGTQFGGLLPGLLSASGQLATVIKPVG</sequence>
<dbReference type="AlphaFoldDB" id="A0AAX1JFX1"/>
<protein>
    <submittedName>
        <fullName evidence="3">PE family protein</fullName>
    </submittedName>
</protein>
<reference evidence="2" key="2">
    <citation type="submission" date="2020-02" db="EMBL/GenBank/DDBJ databases">
        <authorList>
            <person name="Matsumoto Y."/>
            <person name="Kinjo T."/>
            <person name="Motooka D."/>
            <person name="Nabeya D."/>
            <person name="Jung N."/>
            <person name="Uechi K."/>
            <person name="Horii T."/>
            <person name="Iida T."/>
            <person name="Fujita J."/>
            <person name="Nakamura S."/>
        </authorList>
    </citation>
    <scope>NUCLEOTIDE SEQUENCE</scope>
    <source>
        <strain evidence="2">JCM 13573</strain>
    </source>
</reference>
<keyword evidence="4" id="KW-1185">Reference proteome</keyword>
<proteinExistence type="predicted"/>
<dbReference type="Pfam" id="PF00934">
    <property type="entry name" value="PE"/>
    <property type="match status" value="1"/>
</dbReference>
<reference evidence="2 4" key="1">
    <citation type="journal article" date="2019" name="Emerg. Microbes Infect.">
        <title>Comprehensive subspecies identification of 175 nontuberculous mycobacteria species based on 7547 genomic profiles.</title>
        <authorList>
            <person name="Matsumoto Y."/>
            <person name="Kinjo T."/>
            <person name="Motooka D."/>
            <person name="Nabeya D."/>
            <person name="Jung N."/>
            <person name="Uechi K."/>
            <person name="Horii T."/>
            <person name="Iida T."/>
            <person name="Fujita J."/>
            <person name="Nakamura S."/>
        </authorList>
    </citation>
    <scope>NUCLEOTIDE SEQUENCE [LARGE SCALE GENOMIC DNA]</scope>
    <source>
        <strain evidence="2 4">JCM 13573</strain>
    </source>
</reference>
<dbReference type="Proteomes" id="UP000663583">
    <property type="component" value="Chromosome"/>
</dbReference>
<dbReference type="InterPro" id="IPR038332">
    <property type="entry name" value="PPE_sf"/>
</dbReference>
<dbReference type="EMBL" id="CP065047">
    <property type="protein sequence ID" value="QPI40127.1"/>
    <property type="molecule type" value="Genomic_DNA"/>
</dbReference>
<organism evidence="3 5">
    <name type="scientific">Mycobacterium kubicae</name>
    <dbReference type="NCBI Taxonomy" id="120959"/>
    <lineage>
        <taxon>Bacteria</taxon>
        <taxon>Bacillati</taxon>
        <taxon>Actinomycetota</taxon>
        <taxon>Actinomycetes</taxon>
        <taxon>Mycobacteriales</taxon>
        <taxon>Mycobacteriaceae</taxon>
        <taxon>Mycobacterium</taxon>
        <taxon>Mycobacterium simiae complex</taxon>
    </lineage>
</organism>
<dbReference type="Proteomes" id="UP000465306">
    <property type="component" value="Unassembled WGS sequence"/>
</dbReference>
<accession>A0AAX1JFX1</accession>
<name>A0AAX1JFX1_9MYCO</name>